<evidence type="ECO:0000313" key="2">
    <source>
        <dbReference type="Proteomes" id="UP000607653"/>
    </source>
</evidence>
<gene>
    <name evidence="1" type="ORF">HUJ06_003435</name>
</gene>
<reference evidence="1 2" key="1">
    <citation type="journal article" date="2020" name="Mol. Biol. Evol.">
        <title>Distinct Expression and Methylation Patterns for Genes with Different Fates following a Single Whole-Genome Duplication in Flowering Plants.</title>
        <authorList>
            <person name="Shi T."/>
            <person name="Rahmani R.S."/>
            <person name="Gugger P.F."/>
            <person name="Wang M."/>
            <person name="Li H."/>
            <person name="Zhang Y."/>
            <person name="Li Z."/>
            <person name="Wang Q."/>
            <person name="Van de Peer Y."/>
            <person name="Marchal K."/>
            <person name="Chen J."/>
        </authorList>
    </citation>
    <scope>NUCLEOTIDE SEQUENCE [LARGE SCALE GENOMIC DNA]</scope>
    <source>
        <tissue evidence="1">Leaf</tissue>
    </source>
</reference>
<accession>A0A822ZNX4</accession>
<protein>
    <submittedName>
        <fullName evidence="1">Uncharacterized protein</fullName>
    </submittedName>
</protein>
<dbReference type="AlphaFoldDB" id="A0A822ZNX4"/>
<sequence length="64" mass="7473">MNLCCQDHPTLYPIYYLRFVLQQIIIISPKSPNTVYLEETTTQKNVVIIITLSSAIPVKQMYRK</sequence>
<organism evidence="1 2">
    <name type="scientific">Nelumbo nucifera</name>
    <name type="common">Sacred lotus</name>
    <dbReference type="NCBI Taxonomy" id="4432"/>
    <lineage>
        <taxon>Eukaryota</taxon>
        <taxon>Viridiplantae</taxon>
        <taxon>Streptophyta</taxon>
        <taxon>Embryophyta</taxon>
        <taxon>Tracheophyta</taxon>
        <taxon>Spermatophyta</taxon>
        <taxon>Magnoliopsida</taxon>
        <taxon>Proteales</taxon>
        <taxon>Nelumbonaceae</taxon>
        <taxon>Nelumbo</taxon>
    </lineage>
</organism>
<evidence type="ECO:0000313" key="1">
    <source>
        <dbReference type="EMBL" id="DAD45205.1"/>
    </source>
</evidence>
<dbReference type="Proteomes" id="UP000607653">
    <property type="component" value="Unassembled WGS sequence"/>
</dbReference>
<dbReference type="EMBL" id="DUZY01000007">
    <property type="protein sequence ID" value="DAD45205.1"/>
    <property type="molecule type" value="Genomic_DNA"/>
</dbReference>
<comment type="caution">
    <text evidence="1">The sequence shown here is derived from an EMBL/GenBank/DDBJ whole genome shotgun (WGS) entry which is preliminary data.</text>
</comment>
<keyword evidence="2" id="KW-1185">Reference proteome</keyword>
<name>A0A822ZNX4_NELNU</name>
<proteinExistence type="predicted"/>